<reference evidence="2" key="1">
    <citation type="submission" date="2022-10" db="EMBL/GenBank/DDBJ databases">
        <title>Chryseobacterium sp. nov., a novel bacterial species.</title>
        <authorList>
            <person name="Cao Y."/>
        </authorList>
    </citation>
    <scope>NUCLEOTIDE SEQUENCE</scope>
    <source>
        <strain evidence="2">KC 927</strain>
    </source>
</reference>
<protein>
    <submittedName>
        <fullName evidence="2">SMI1/KNR4 family protein</fullName>
    </submittedName>
</protein>
<gene>
    <name evidence="2" type="ORF">OEA66_18090</name>
</gene>
<evidence type="ECO:0000313" key="3">
    <source>
        <dbReference type="Proteomes" id="UP001070176"/>
    </source>
</evidence>
<organism evidence="2 3">
    <name type="scientific">Chryseobacterium luquanense</name>
    <dbReference type="NCBI Taxonomy" id="2983766"/>
    <lineage>
        <taxon>Bacteria</taxon>
        <taxon>Pseudomonadati</taxon>
        <taxon>Bacteroidota</taxon>
        <taxon>Flavobacteriia</taxon>
        <taxon>Flavobacteriales</taxon>
        <taxon>Weeksellaceae</taxon>
        <taxon>Chryseobacterium group</taxon>
        <taxon>Chryseobacterium</taxon>
    </lineage>
</organism>
<proteinExistence type="predicted"/>
<evidence type="ECO:0000313" key="2">
    <source>
        <dbReference type="EMBL" id="MCX8534264.1"/>
    </source>
</evidence>
<accession>A0ABT3Y7W8</accession>
<keyword evidence="3" id="KW-1185">Reference proteome</keyword>
<dbReference type="InterPro" id="IPR018958">
    <property type="entry name" value="Knr4/Smi1-like_dom"/>
</dbReference>
<dbReference type="SUPFAM" id="SSF160631">
    <property type="entry name" value="SMI1/KNR4-like"/>
    <property type="match status" value="1"/>
</dbReference>
<comment type="caution">
    <text evidence="2">The sequence shown here is derived from an EMBL/GenBank/DDBJ whole genome shotgun (WGS) entry which is preliminary data.</text>
</comment>
<dbReference type="RefSeq" id="WP_267282717.1">
    <property type="nucleotide sequence ID" value="NZ_JAOVZV010000021.1"/>
</dbReference>
<dbReference type="InterPro" id="IPR037883">
    <property type="entry name" value="Knr4/Smi1-like_sf"/>
</dbReference>
<dbReference type="EMBL" id="JAOVZV010000021">
    <property type="protein sequence ID" value="MCX8534264.1"/>
    <property type="molecule type" value="Genomic_DNA"/>
</dbReference>
<sequence>MKLSEIEHKYNFTYSELYKQLEQDGMLEIGEYGSNWYSTVYPKLKENPPLLLFTDDFELLNTKAVSEAIEELTDPDDYRQIKHEFKLIPFGQSGAGDYYCFFLNEKDGDDIPIVFVWHDSNESNYLAKNLQDFVFRILLTDMSEQDTYNSVSDEEFKNNLKSVLKTHTKYLTEKQIEILLNIYSREIIDYEIELPKGRKEKHRGLLTDIELKSILSDTIPYKKIDTSFEYSKD</sequence>
<name>A0ABT3Y7W8_9FLAO</name>
<evidence type="ECO:0000259" key="1">
    <source>
        <dbReference type="Pfam" id="PF09346"/>
    </source>
</evidence>
<dbReference type="Pfam" id="PF09346">
    <property type="entry name" value="SMI1_KNR4"/>
    <property type="match status" value="1"/>
</dbReference>
<dbReference type="Gene3D" id="3.40.1580.10">
    <property type="entry name" value="SMI1/KNR4-like"/>
    <property type="match status" value="1"/>
</dbReference>
<feature type="domain" description="Knr4/Smi1-like" evidence="1">
    <location>
        <begin position="3"/>
        <end position="134"/>
    </location>
</feature>
<dbReference type="Proteomes" id="UP001070176">
    <property type="component" value="Unassembled WGS sequence"/>
</dbReference>